<evidence type="ECO:0000313" key="3">
    <source>
        <dbReference type="Proteomes" id="UP001066276"/>
    </source>
</evidence>
<feature type="region of interest" description="Disordered" evidence="1">
    <location>
        <begin position="16"/>
        <end position="37"/>
    </location>
</feature>
<evidence type="ECO:0000313" key="2">
    <source>
        <dbReference type="EMBL" id="KAJ1120279.1"/>
    </source>
</evidence>
<organism evidence="2 3">
    <name type="scientific">Pleurodeles waltl</name>
    <name type="common">Iberian ribbed newt</name>
    <dbReference type="NCBI Taxonomy" id="8319"/>
    <lineage>
        <taxon>Eukaryota</taxon>
        <taxon>Metazoa</taxon>
        <taxon>Chordata</taxon>
        <taxon>Craniata</taxon>
        <taxon>Vertebrata</taxon>
        <taxon>Euteleostomi</taxon>
        <taxon>Amphibia</taxon>
        <taxon>Batrachia</taxon>
        <taxon>Caudata</taxon>
        <taxon>Salamandroidea</taxon>
        <taxon>Salamandridae</taxon>
        <taxon>Pleurodelinae</taxon>
        <taxon>Pleurodeles</taxon>
    </lineage>
</organism>
<name>A0AAV7NZA0_PLEWA</name>
<keyword evidence="3" id="KW-1185">Reference proteome</keyword>
<dbReference type="Proteomes" id="UP001066276">
    <property type="component" value="Chromosome 8"/>
</dbReference>
<evidence type="ECO:0000256" key="1">
    <source>
        <dbReference type="SAM" id="MobiDB-lite"/>
    </source>
</evidence>
<comment type="caution">
    <text evidence="2">The sequence shown here is derived from an EMBL/GenBank/DDBJ whole genome shotgun (WGS) entry which is preliminary data.</text>
</comment>
<dbReference type="EMBL" id="JANPWB010000012">
    <property type="protein sequence ID" value="KAJ1120279.1"/>
    <property type="molecule type" value="Genomic_DNA"/>
</dbReference>
<accession>A0AAV7NZA0</accession>
<protein>
    <submittedName>
        <fullName evidence="2">Uncharacterized protein</fullName>
    </submittedName>
</protein>
<dbReference type="AlphaFoldDB" id="A0AAV7NZA0"/>
<reference evidence="2" key="1">
    <citation type="journal article" date="2022" name="bioRxiv">
        <title>Sequencing and chromosome-scale assembly of the giantPleurodeles waltlgenome.</title>
        <authorList>
            <person name="Brown T."/>
            <person name="Elewa A."/>
            <person name="Iarovenko S."/>
            <person name="Subramanian E."/>
            <person name="Araus A.J."/>
            <person name="Petzold A."/>
            <person name="Susuki M."/>
            <person name="Suzuki K.-i.T."/>
            <person name="Hayashi T."/>
            <person name="Toyoda A."/>
            <person name="Oliveira C."/>
            <person name="Osipova E."/>
            <person name="Leigh N.D."/>
            <person name="Simon A."/>
            <person name="Yun M.H."/>
        </authorList>
    </citation>
    <scope>NUCLEOTIDE SEQUENCE</scope>
    <source>
        <strain evidence="2">20211129_DDA</strain>
        <tissue evidence="2">Liver</tissue>
    </source>
</reference>
<gene>
    <name evidence="2" type="ORF">NDU88_008453</name>
</gene>
<proteinExistence type="predicted"/>
<sequence length="78" mass="8439">MLQDEKTFLADCPILLDSRSDGTPGKEPGADRDEQDACTTRLSGEGCFERNSGSPGADLYLLATDLFTADEETGFFQT</sequence>